<evidence type="ECO:0000313" key="2">
    <source>
        <dbReference type="EMBL" id="NEI73661.1"/>
    </source>
</evidence>
<dbReference type="InterPro" id="IPR013658">
    <property type="entry name" value="SGL"/>
</dbReference>
<dbReference type="EMBL" id="WUEY01000020">
    <property type="protein sequence ID" value="NEI73661.1"/>
    <property type="molecule type" value="Genomic_DNA"/>
</dbReference>
<dbReference type="RefSeq" id="WP_163992193.1">
    <property type="nucleotide sequence ID" value="NZ_WUEY01000020.1"/>
</dbReference>
<dbReference type="Gene3D" id="2.120.10.30">
    <property type="entry name" value="TolB, C-terminal domain"/>
    <property type="match status" value="1"/>
</dbReference>
<dbReference type="Pfam" id="PF08450">
    <property type="entry name" value="SGL"/>
    <property type="match status" value="1"/>
</dbReference>
<gene>
    <name evidence="2" type="ORF">GR212_29340</name>
</gene>
<evidence type="ECO:0000259" key="1">
    <source>
        <dbReference type="Pfam" id="PF08450"/>
    </source>
</evidence>
<dbReference type="Proteomes" id="UP000483035">
    <property type="component" value="Unassembled WGS sequence"/>
</dbReference>
<accession>A0A6L9UE77</accession>
<feature type="domain" description="SMP-30/Gluconolactonase/LRE-like region" evidence="1">
    <location>
        <begin position="14"/>
        <end position="77"/>
    </location>
</feature>
<dbReference type="AlphaFoldDB" id="A0A6L9UE77"/>
<proteinExistence type="predicted"/>
<comment type="caution">
    <text evidence="2">The sequence shown here is derived from an EMBL/GenBank/DDBJ whole genome shotgun (WGS) entry which is preliminary data.</text>
</comment>
<reference evidence="2 3" key="1">
    <citation type="submission" date="2019-12" db="EMBL/GenBank/DDBJ databases">
        <title>Rhizobium genotypes associated with high levels of biological nitrogen fixation by grain legumes in a temperate-maritime cropping system.</title>
        <authorList>
            <person name="Maluk M."/>
            <person name="Francesc Ferrando Molina F."/>
            <person name="Lopez Del Egido L."/>
            <person name="Lafos M."/>
            <person name="Langarica-Fuentes A."/>
            <person name="Gebre Yohannes G."/>
            <person name="Young M.W."/>
            <person name="Martin P."/>
            <person name="Gantlett R."/>
            <person name="Kenicer G."/>
            <person name="Hawes C."/>
            <person name="Begg G.S."/>
            <person name="Quilliam R.S."/>
            <person name="Squire G.R."/>
            <person name="Poole P.S."/>
            <person name="Young P.W."/>
            <person name="Iannetta P.M."/>
            <person name="James E.K."/>
        </authorList>
    </citation>
    <scope>NUCLEOTIDE SEQUENCE [LARGE SCALE GENOMIC DNA]</scope>
    <source>
        <strain evidence="2 3">JHI1118</strain>
    </source>
</reference>
<protein>
    <recommendedName>
        <fullName evidence="1">SMP-30/Gluconolactonase/LRE-like region domain-containing protein</fullName>
    </recommendedName>
</protein>
<organism evidence="2 3">
    <name type="scientific">Rhizobium lusitanum</name>
    <dbReference type="NCBI Taxonomy" id="293958"/>
    <lineage>
        <taxon>Bacteria</taxon>
        <taxon>Pseudomonadati</taxon>
        <taxon>Pseudomonadota</taxon>
        <taxon>Alphaproteobacteria</taxon>
        <taxon>Hyphomicrobiales</taxon>
        <taxon>Rhizobiaceae</taxon>
        <taxon>Rhizobium/Agrobacterium group</taxon>
        <taxon>Rhizobium</taxon>
    </lineage>
</organism>
<evidence type="ECO:0000313" key="3">
    <source>
        <dbReference type="Proteomes" id="UP000483035"/>
    </source>
</evidence>
<sequence length="181" mass="21035">MLRPEIFAECENTLGESYFWHPDKASLWWTDIKERRIFSQDLRGEQTCYCLPERGCFILPHRSDGFIIGFPKKIVQLLQAMLAESICAAELRRSATNALVEPNAPVEIGNLPYGEQHFQLPRSTTDDHNFFLAVMQSRFRREIRSSPLNKGYVGVVMRRVRIGETLRKRYRALWGVKTKDS</sequence>
<dbReference type="InterPro" id="IPR011042">
    <property type="entry name" value="6-blade_b-propeller_TolB-like"/>
</dbReference>
<name>A0A6L9UE77_9HYPH</name>